<accession>A0A6I8N2J2</accession>
<dbReference type="GeneTree" id="ENSGT00390000004581"/>
<dbReference type="OMA" id="GAYFRCR"/>
<dbReference type="PANTHER" id="PTHR24652:SF67">
    <property type="entry name" value="LOW-DENSITY LIPOPROTEIN RECEPTOR CLASS A DOMAIN-CONTAINING PROTEIN 2"/>
    <property type="match status" value="1"/>
</dbReference>
<dbReference type="Ensembl" id="ENSOANT00000061903.1">
    <property type="protein sequence ID" value="ENSOANP00000035135.1"/>
    <property type="gene ID" value="ENSOANG00000042496.1"/>
</dbReference>
<dbReference type="FunCoup" id="A0A6I8N2J2">
    <property type="interactions" value="20"/>
</dbReference>
<dbReference type="PANTHER" id="PTHR24652">
    <property type="entry name" value="LOW-DENSITY LIPOPROTEIN RECEPTOR CLASS A DOMAIN-CONTAINING PROTEIN 2"/>
    <property type="match status" value="1"/>
</dbReference>
<reference evidence="3" key="2">
    <citation type="submission" date="2025-08" db="UniProtKB">
        <authorList>
            <consortium name="Ensembl"/>
        </authorList>
    </citation>
    <scope>IDENTIFICATION</scope>
    <source>
        <strain evidence="3">Glennie</strain>
    </source>
</reference>
<evidence type="ECO:0000256" key="1">
    <source>
        <dbReference type="SAM" id="MobiDB-lite"/>
    </source>
</evidence>
<protein>
    <recommendedName>
        <fullName evidence="5">CUB domain-containing protein</fullName>
    </recommendedName>
</protein>
<dbReference type="SUPFAM" id="SSF49854">
    <property type="entry name" value="Spermadhesin, CUB domain"/>
    <property type="match status" value="1"/>
</dbReference>
<feature type="chain" id="PRO_5026086045" description="CUB domain-containing protein" evidence="2">
    <location>
        <begin position="25"/>
        <end position="217"/>
    </location>
</feature>
<reference evidence="3" key="3">
    <citation type="submission" date="2025-09" db="UniProtKB">
        <authorList>
            <consortium name="Ensembl"/>
        </authorList>
    </citation>
    <scope>IDENTIFICATION</scope>
    <source>
        <strain evidence="3">Glennie</strain>
    </source>
</reference>
<sequence length="217" mass="22573">MEQQGLGPPFLCFTQGLLLLHAVALVVPALETVSLVDLCGQTLGGGGMVVRSHAESRRFYFVAEGTDCWLTMRAAAPRDQIQFQFHFFLVYNLAPGPAGPTGQSAAPTPSGPGSGRGPASRPCSLGSSVRFYDGDGPTAAPLGPPLCGTTIPGPVRSSGRSLTIRLVTRRQQPRVDFVGHFAAFRFGAQGGPVWSAGGSGGSWGSASGEIDSFSCIY</sequence>
<dbReference type="InParanoid" id="A0A6I8N2J2"/>
<evidence type="ECO:0000313" key="4">
    <source>
        <dbReference type="Proteomes" id="UP000002279"/>
    </source>
</evidence>
<keyword evidence="4" id="KW-1185">Reference proteome</keyword>
<evidence type="ECO:0000313" key="3">
    <source>
        <dbReference type="Ensembl" id="ENSOANP00000035135.1"/>
    </source>
</evidence>
<name>A0A6I8N2J2_ORNAN</name>
<evidence type="ECO:0000256" key="2">
    <source>
        <dbReference type="SAM" id="SignalP"/>
    </source>
</evidence>
<dbReference type="Proteomes" id="UP000002279">
    <property type="component" value="Chromosome 5"/>
</dbReference>
<dbReference type="InterPro" id="IPR042333">
    <property type="entry name" value="LRAD2/Mig-13-like"/>
</dbReference>
<feature type="signal peptide" evidence="2">
    <location>
        <begin position="1"/>
        <end position="24"/>
    </location>
</feature>
<reference evidence="3 4" key="1">
    <citation type="journal article" date="2008" name="Nature">
        <title>Genome analysis of the platypus reveals unique signatures of evolution.</title>
        <authorList>
            <person name="Warren W.C."/>
            <person name="Hillier L.W."/>
            <person name="Marshall Graves J.A."/>
            <person name="Birney E."/>
            <person name="Ponting C.P."/>
            <person name="Grutzner F."/>
            <person name="Belov K."/>
            <person name="Miller W."/>
            <person name="Clarke L."/>
            <person name="Chinwalla A.T."/>
            <person name="Yang S.P."/>
            <person name="Heger A."/>
            <person name="Locke D.P."/>
            <person name="Miethke P."/>
            <person name="Waters P.D."/>
            <person name="Veyrunes F."/>
            <person name="Fulton L."/>
            <person name="Fulton B."/>
            <person name="Graves T."/>
            <person name="Wallis J."/>
            <person name="Puente X.S."/>
            <person name="Lopez-Otin C."/>
            <person name="Ordonez G.R."/>
            <person name="Eichler E.E."/>
            <person name="Chen L."/>
            <person name="Cheng Z."/>
            <person name="Deakin J.E."/>
            <person name="Alsop A."/>
            <person name="Thompson K."/>
            <person name="Kirby P."/>
            <person name="Papenfuss A.T."/>
            <person name="Wakefield M.J."/>
            <person name="Olender T."/>
            <person name="Lancet D."/>
            <person name="Huttley G.A."/>
            <person name="Smit A.F."/>
            <person name="Pask A."/>
            <person name="Temple-Smith P."/>
            <person name="Batzer M.A."/>
            <person name="Walker J.A."/>
            <person name="Konkel M.K."/>
            <person name="Harris R.S."/>
            <person name="Whittington C.M."/>
            <person name="Wong E.S."/>
            <person name="Gemmell N.J."/>
            <person name="Buschiazzo E."/>
            <person name="Vargas Jentzsch I.M."/>
            <person name="Merkel A."/>
            <person name="Schmitz J."/>
            <person name="Zemann A."/>
            <person name="Churakov G."/>
            <person name="Kriegs J.O."/>
            <person name="Brosius J."/>
            <person name="Murchison E.P."/>
            <person name="Sachidanandam R."/>
            <person name="Smith C."/>
            <person name="Hannon G.J."/>
            <person name="Tsend-Ayush E."/>
            <person name="McMillan D."/>
            <person name="Attenborough R."/>
            <person name="Rens W."/>
            <person name="Ferguson-Smith M."/>
            <person name="Lefevre C.M."/>
            <person name="Sharp J.A."/>
            <person name="Nicholas K.R."/>
            <person name="Ray D.A."/>
            <person name="Kube M."/>
            <person name="Reinhardt R."/>
            <person name="Pringle T.H."/>
            <person name="Taylor J."/>
            <person name="Jones R.C."/>
            <person name="Nixon B."/>
            <person name="Dacheux J.L."/>
            <person name="Niwa H."/>
            <person name="Sekita Y."/>
            <person name="Huang X."/>
            <person name="Stark A."/>
            <person name="Kheradpour P."/>
            <person name="Kellis M."/>
            <person name="Flicek P."/>
            <person name="Chen Y."/>
            <person name="Webber C."/>
            <person name="Hardison R."/>
            <person name="Nelson J."/>
            <person name="Hallsworth-Pepin K."/>
            <person name="Delehaunty K."/>
            <person name="Markovic C."/>
            <person name="Minx P."/>
            <person name="Feng Y."/>
            <person name="Kremitzki C."/>
            <person name="Mitreva M."/>
            <person name="Glasscock J."/>
            <person name="Wylie T."/>
            <person name="Wohldmann P."/>
            <person name="Thiru P."/>
            <person name="Nhan M.N."/>
            <person name="Pohl C.S."/>
            <person name="Smith S.M."/>
            <person name="Hou S."/>
            <person name="Nefedov M."/>
            <person name="de Jong P.J."/>
            <person name="Renfree M.B."/>
            <person name="Mardis E.R."/>
            <person name="Wilson R.K."/>
        </authorList>
    </citation>
    <scope>NUCLEOTIDE SEQUENCE [LARGE SCALE GENOMIC DNA]</scope>
    <source>
        <strain evidence="3 4">Glennie</strain>
    </source>
</reference>
<dbReference type="Gene3D" id="2.60.120.290">
    <property type="entry name" value="Spermadhesin, CUB domain"/>
    <property type="match status" value="1"/>
</dbReference>
<feature type="region of interest" description="Disordered" evidence="1">
    <location>
        <begin position="99"/>
        <end position="122"/>
    </location>
</feature>
<dbReference type="InterPro" id="IPR035914">
    <property type="entry name" value="Sperma_CUB_dom_sf"/>
</dbReference>
<evidence type="ECO:0008006" key="5">
    <source>
        <dbReference type="Google" id="ProtNLM"/>
    </source>
</evidence>
<keyword evidence="2" id="KW-0732">Signal</keyword>
<dbReference type="AlphaFoldDB" id="A0A6I8N2J2"/>
<organism evidence="3 4">
    <name type="scientific">Ornithorhynchus anatinus</name>
    <name type="common">Duckbill platypus</name>
    <dbReference type="NCBI Taxonomy" id="9258"/>
    <lineage>
        <taxon>Eukaryota</taxon>
        <taxon>Metazoa</taxon>
        <taxon>Chordata</taxon>
        <taxon>Craniata</taxon>
        <taxon>Vertebrata</taxon>
        <taxon>Euteleostomi</taxon>
        <taxon>Mammalia</taxon>
        <taxon>Monotremata</taxon>
        <taxon>Ornithorhynchidae</taxon>
        <taxon>Ornithorhynchus</taxon>
    </lineage>
</organism>
<proteinExistence type="predicted"/>